<keyword evidence="3" id="KW-0217">Developmental protein</keyword>
<dbReference type="Proteomes" id="UP000699462">
    <property type="component" value="Unassembled WGS sequence"/>
</dbReference>
<accession>A0A8T0D464</accession>
<evidence type="ECO:0000313" key="13">
    <source>
        <dbReference type="Proteomes" id="UP000699462"/>
    </source>
</evidence>
<dbReference type="PANTHER" id="PTHR13449:SF2">
    <property type="entry name" value="PROTEIN WNTLESS HOMOLOG"/>
    <property type="match status" value="1"/>
</dbReference>
<evidence type="ECO:0000256" key="5">
    <source>
        <dbReference type="ARBA" id="ARBA00022692"/>
    </source>
</evidence>
<dbReference type="AlphaFoldDB" id="A0A8T0D464"/>
<reference evidence="12 13" key="1">
    <citation type="submission" date="2019-07" db="EMBL/GenBank/DDBJ databases">
        <title>Annotation for the trematode Paragonimus westermani.</title>
        <authorList>
            <person name="Choi Y.-J."/>
        </authorList>
    </citation>
    <scope>NUCLEOTIDE SEQUENCE [LARGE SCALE GENOMIC DNA]</scope>
    <source>
        <strain evidence="12">180907_Pwestermani</strain>
    </source>
</reference>
<keyword evidence="8 9" id="KW-0472">Membrane</keyword>
<feature type="transmembrane region" description="Helical" evidence="9">
    <location>
        <begin position="51"/>
        <end position="72"/>
    </location>
</feature>
<feature type="transmembrane region" description="Helical" evidence="9">
    <location>
        <begin position="529"/>
        <end position="551"/>
    </location>
</feature>
<evidence type="ECO:0000256" key="9">
    <source>
        <dbReference type="SAM" id="Phobius"/>
    </source>
</evidence>
<evidence type="ECO:0000256" key="7">
    <source>
        <dbReference type="ARBA" id="ARBA00023034"/>
    </source>
</evidence>
<dbReference type="EMBL" id="JTDF01021830">
    <property type="protein sequence ID" value="KAF8561327.1"/>
    <property type="molecule type" value="Genomic_DNA"/>
</dbReference>
<evidence type="ECO:0000256" key="4">
    <source>
        <dbReference type="ARBA" id="ARBA00022687"/>
    </source>
</evidence>
<dbReference type="GO" id="GO:0017147">
    <property type="term" value="F:Wnt-protein binding"/>
    <property type="evidence" value="ECO:0007669"/>
    <property type="project" value="InterPro"/>
</dbReference>
<keyword evidence="5 9" id="KW-0812">Transmembrane</keyword>
<keyword evidence="6 9" id="KW-1133">Transmembrane helix</keyword>
<dbReference type="PANTHER" id="PTHR13449">
    <property type="entry name" value="INTEGRAL MEMBRANE PROTEIN GPR177"/>
    <property type="match status" value="1"/>
</dbReference>
<feature type="transmembrane region" description="Helical" evidence="9">
    <location>
        <begin position="432"/>
        <end position="465"/>
    </location>
</feature>
<evidence type="ECO:0000256" key="6">
    <source>
        <dbReference type="ARBA" id="ARBA00022989"/>
    </source>
</evidence>
<evidence type="ECO:0000256" key="8">
    <source>
        <dbReference type="ARBA" id="ARBA00023136"/>
    </source>
</evidence>
<comment type="similarity">
    <text evidence="2">Belongs to the wntless family.</text>
</comment>
<evidence type="ECO:0000256" key="2">
    <source>
        <dbReference type="ARBA" id="ARBA00008148"/>
    </source>
</evidence>
<evidence type="ECO:0000313" key="12">
    <source>
        <dbReference type="EMBL" id="KAF8561327.1"/>
    </source>
</evidence>
<sequence>MEVYGHATSSAQRTWTFTTTKDLVIYSCHEPIHHSSLMAGVVLETLNIRKLVIFGVVMLIVQTFFFLIGGLVSPSPNSSEQILMSRCVDYSKNINKWLYVRHFELNDSRTNCAKILPDGDLDEVAPAGVTASQLVFIAQFPHPRDGYHLTMTRWFQQILGVLMLDIKHKFGTETLKPDAKVIFDLRLGYRNHGDPKNVWHELARSIETRPLRCTPDPEAKKHVNHSHALNDGFYYECEILPLFTLASCHYDEYLLNLRIPEDANMSLSQSGAVLQDVWMVEIHQNGGFTKIWFALKTAVFPCTLLALWFFVSRVRELDRSMTVLEKTIVVLGSGITFLNCPVEWISLVWNNPFWIVLSDIRQGFFFALLVCFWLIFTGEHMMDRSEGAHRVYWPRLLLVAGSCTALCIFELAERGVQIRNPFYSIWSHPTAARLGIASIVIGAVCAFTYMSYLAFIVVQALFQILGKRRLLVHLPAEQSRYYRGVIHRFTALLCYTLLCAILTVAFFIFSRVTEDQWSWGERSIEYGSAFITGVYGMWNVYVVAVLCLYAPSHKFRSTAGRELYDRLVSSASSARAGQNSESFVTGRLISGSDTVQLRPLDSTTVSERRGEPPGFHRSLQTAKHVTNGLGFLRKAVLE</sequence>
<keyword evidence="7" id="KW-0333">Golgi apparatus</keyword>
<protein>
    <recommendedName>
        <fullName evidence="14">Protein wntless</fullName>
    </recommendedName>
</protein>
<dbReference type="InterPro" id="IPR009551">
    <property type="entry name" value="Wntless"/>
</dbReference>
<dbReference type="GO" id="GO:0000139">
    <property type="term" value="C:Golgi membrane"/>
    <property type="evidence" value="ECO:0007669"/>
    <property type="project" value="UniProtKB-SubCell"/>
</dbReference>
<feature type="transmembrane region" description="Helical" evidence="9">
    <location>
        <begin position="291"/>
        <end position="311"/>
    </location>
</feature>
<gene>
    <name evidence="12" type="ORF">P879_02235</name>
</gene>
<evidence type="ECO:0000256" key="1">
    <source>
        <dbReference type="ARBA" id="ARBA00004653"/>
    </source>
</evidence>
<dbReference type="InterPro" id="IPR053936">
    <property type="entry name" value="WLS_GOLD"/>
</dbReference>
<feature type="domain" description="Wntless-like transmembrane" evidence="10">
    <location>
        <begin position="285"/>
        <end position="553"/>
    </location>
</feature>
<feature type="transmembrane region" description="Helical" evidence="9">
    <location>
        <begin position="396"/>
        <end position="412"/>
    </location>
</feature>
<evidence type="ECO:0008006" key="14">
    <source>
        <dbReference type="Google" id="ProtNLM"/>
    </source>
</evidence>
<keyword evidence="13" id="KW-1185">Reference proteome</keyword>
<dbReference type="Pfam" id="PF06664">
    <property type="entry name" value="WLS-like_TM"/>
    <property type="match status" value="1"/>
</dbReference>
<feature type="transmembrane region" description="Helical" evidence="9">
    <location>
        <begin position="485"/>
        <end position="509"/>
    </location>
</feature>
<organism evidence="12 13">
    <name type="scientific">Paragonimus westermani</name>
    <dbReference type="NCBI Taxonomy" id="34504"/>
    <lineage>
        <taxon>Eukaryota</taxon>
        <taxon>Metazoa</taxon>
        <taxon>Spiralia</taxon>
        <taxon>Lophotrochozoa</taxon>
        <taxon>Platyhelminthes</taxon>
        <taxon>Trematoda</taxon>
        <taxon>Digenea</taxon>
        <taxon>Plagiorchiida</taxon>
        <taxon>Troglotremata</taxon>
        <taxon>Troglotrematidae</taxon>
        <taxon>Paragonimus</taxon>
    </lineage>
</organism>
<comment type="caution">
    <text evidence="12">The sequence shown here is derived from an EMBL/GenBank/DDBJ whole genome shotgun (WGS) entry which is preliminary data.</text>
</comment>
<comment type="subcellular location">
    <subcellularLocation>
        <location evidence="1">Golgi apparatus membrane</location>
        <topology evidence="1">Multi-pass membrane protein</topology>
    </subcellularLocation>
</comment>
<dbReference type="InterPro" id="IPR047843">
    <property type="entry name" value="WLS-like_TM"/>
</dbReference>
<name>A0A8T0D464_9TREM</name>
<dbReference type="GO" id="GO:0006886">
    <property type="term" value="P:intracellular protein transport"/>
    <property type="evidence" value="ECO:0007669"/>
    <property type="project" value="TreeGrafter"/>
</dbReference>
<dbReference type="Pfam" id="PF21883">
    <property type="entry name" value="WLS_GOLD"/>
    <property type="match status" value="1"/>
</dbReference>
<dbReference type="GO" id="GO:0061355">
    <property type="term" value="P:Wnt protein secretion"/>
    <property type="evidence" value="ECO:0007669"/>
    <property type="project" value="TreeGrafter"/>
</dbReference>
<feature type="domain" description="Wntless GOLD" evidence="11">
    <location>
        <begin position="86"/>
        <end position="284"/>
    </location>
</feature>
<evidence type="ECO:0000259" key="10">
    <source>
        <dbReference type="Pfam" id="PF06664"/>
    </source>
</evidence>
<keyword evidence="4" id="KW-0879">Wnt signaling pathway</keyword>
<proteinExistence type="inferred from homology"/>
<dbReference type="OrthoDB" id="5804250at2759"/>
<feature type="transmembrane region" description="Helical" evidence="9">
    <location>
        <begin position="323"/>
        <end position="347"/>
    </location>
</feature>
<evidence type="ECO:0000259" key="11">
    <source>
        <dbReference type="Pfam" id="PF21883"/>
    </source>
</evidence>
<dbReference type="GO" id="GO:0016055">
    <property type="term" value="P:Wnt signaling pathway"/>
    <property type="evidence" value="ECO:0007669"/>
    <property type="project" value="UniProtKB-KW"/>
</dbReference>
<evidence type="ECO:0000256" key="3">
    <source>
        <dbReference type="ARBA" id="ARBA00022473"/>
    </source>
</evidence>
<feature type="transmembrane region" description="Helical" evidence="9">
    <location>
        <begin position="353"/>
        <end position="376"/>
    </location>
</feature>